<dbReference type="AlphaFoldDB" id="A0A085MYJ4"/>
<dbReference type="EMBL" id="KL367598">
    <property type="protein sequence ID" value="KFD62290.1"/>
    <property type="molecule type" value="Genomic_DNA"/>
</dbReference>
<evidence type="ECO:0000313" key="1">
    <source>
        <dbReference type="EMBL" id="KFD48362.1"/>
    </source>
</evidence>
<reference evidence="2 3" key="1">
    <citation type="journal article" date="2014" name="Nat. Genet.">
        <title>Genome and transcriptome of the porcine whipworm Trichuris suis.</title>
        <authorList>
            <person name="Jex A.R."/>
            <person name="Nejsum P."/>
            <person name="Schwarz E.M."/>
            <person name="Hu L."/>
            <person name="Young N.D."/>
            <person name="Hall R.S."/>
            <person name="Korhonen P.K."/>
            <person name="Liao S."/>
            <person name="Thamsborg S."/>
            <person name="Xia J."/>
            <person name="Xu P."/>
            <person name="Wang S."/>
            <person name="Scheerlinck J.P."/>
            <person name="Hofmann A."/>
            <person name="Sternberg P.W."/>
            <person name="Wang J."/>
            <person name="Gasser R.B."/>
        </authorList>
    </citation>
    <scope>NUCLEOTIDE SEQUENCE [LARGE SCALE GENOMIC DNA]</scope>
    <source>
        <strain evidence="2">DCEP-RM93F</strain>
        <strain evidence="1">DCEP-RM93M</strain>
    </source>
</reference>
<dbReference type="EMBL" id="KL363296">
    <property type="protein sequence ID" value="KFD48362.1"/>
    <property type="molecule type" value="Genomic_DNA"/>
</dbReference>
<accession>A0A085MYJ4</accession>
<name>A0A085MYJ4_9BILA</name>
<evidence type="ECO:0000313" key="3">
    <source>
        <dbReference type="Proteomes" id="UP000030764"/>
    </source>
</evidence>
<keyword evidence="3" id="KW-1185">Reference proteome</keyword>
<organism evidence="2">
    <name type="scientific">Trichuris suis</name>
    <name type="common">pig whipworm</name>
    <dbReference type="NCBI Taxonomy" id="68888"/>
    <lineage>
        <taxon>Eukaryota</taxon>
        <taxon>Metazoa</taxon>
        <taxon>Ecdysozoa</taxon>
        <taxon>Nematoda</taxon>
        <taxon>Enoplea</taxon>
        <taxon>Dorylaimia</taxon>
        <taxon>Trichinellida</taxon>
        <taxon>Trichuridae</taxon>
        <taxon>Trichuris</taxon>
    </lineage>
</organism>
<sequence length="82" mass="9627">MRTCLTRRCLWYSSGSNLLQSTADNPRVASRKRLAQDNQLRLGCEIMKQQREQSMDVECRLNEAYSYGSVRPSEHMLRHYSD</sequence>
<protein>
    <submittedName>
        <fullName evidence="2">Uncharacterized protein</fullName>
    </submittedName>
</protein>
<gene>
    <name evidence="1" type="ORF">M513_10774</name>
    <name evidence="2" type="ORF">M514_10774</name>
</gene>
<dbReference type="Proteomes" id="UP000030758">
    <property type="component" value="Unassembled WGS sequence"/>
</dbReference>
<dbReference type="Proteomes" id="UP000030764">
    <property type="component" value="Unassembled WGS sequence"/>
</dbReference>
<proteinExistence type="predicted"/>
<evidence type="ECO:0000313" key="2">
    <source>
        <dbReference type="EMBL" id="KFD62290.1"/>
    </source>
</evidence>